<dbReference type="GO" id="GO:0031267">
    <property type="term" value="F:small GTPase binding"/>
    <property type="evidence" value="ECO:0007669"/>
    <property type="project" value="TreeGrafter"/>
</dbReference>
<dbReference type="SUPFAM" id="SSF52047">
    <property type="entry name" value="RNI-like"/>
    <property type="match status" value="1"/>
</dbReference>
<dbReference type="OrthoDB" id="333024at2759"/>
<protein>
    <recommendedName>
        <fullName evidence="7">RNI-like protein</fullName>
    </recommendedName>
</protein>
<dbReference type="PANTHER" id="PTHR24113">
    <property type="entry name" value="RAN GTPASE-ACTIVATING PROTEIN 1"/>
    <property type="match status" value="1"/>
</dbReference>
<dbReference type="Gene3D" id="3.80.10.10">
    <property type="entry name" value="Ribonuclease Inhibitor"/>
    <property type="match status" value="2"/>
</dbReference>
<dbReference type="Pfam" id="PF13516">
    <property type="entry name" value="LRR_6"/>
    <property type="match status" value="5"/>
</dbReference>
<keyword evidence="1" id="KW-0343">GTPase activation</keyword>
<evidence type="ECO:0000256" key="3">
    <source>
        <dbReference type="ARBA" id="ARBA00022737"/>
    </source>
</evidence>
<evidence type="ECO:0008006" key="7">
    <source>
        <dbReference type="Google" id="ProtNLM"/>
    </source>
</evidence>
<proteinExistence type="predicted"/>
<dbReference type="Proteomes" id="UP000807716">
    <property type="component" value="Unassembled WGS sequence"/>
</dbReference>
<accession>A0A9P6QKV9</accession>
<evidence type="ECO:0000256" key="2">
    <source>
        <dbReference type="ARBA" id="ARBA00022614"/>
    </source>
</evidence>
<evidence type="ECO:0000313" key="6">
    <source>
        <dbReference type="Proteomes" id="UP000807716"/>
    </source>
</evidence>
<keyword evidence="2" id="KW-0433">Leucine-rich repeat</keyword>
<dbReference type="GO" id="GO:0005096">
    <property type="term" value="F:GTPase activator activity"/>
    <property type="evidence" value="ECO:0007669"/>
    <property type="project" value="UniProtKB-KW"/>
</dbReference>
<keyword evidence="6" id="KW-1185">Reference proteome</keyword>
<dbReference type="GO" id="GO:0005634">
    <property type="term" value="C:nucleus"/>
    <property type="evidence" value="ECO:0007669"/>
    <property type="project" value="TreeGrafter"/>
</dbReference>
<evidence type="ECO:0000256" key="4">
    <source>
        <dbReference type="SAM" id="MobiDB-lite"/>
    </source>
</evidence>
<dbReference type="GO" id="GO:0048471">
    <property type="term" value="C:perinuclear region of cytoplasm"/>
    <property type="evidence" value="ECO:0007669"/>
    <property type="project" value="TreeGrafter"/>
</dbReference>
<dbReference type="GO" id="GO:0006913">
    <property type="term" value="P:nucleocytoplasmic transport"/>
    <property type="evidence" value="ECO:0007669"/>
    <property type="project" value="TreeGrafter"/>
</dbReference>
<reference evidence="5" key="1">
    <citation type="journal article" date="2020" name="Fungal Divers.">
        <title>Resolving the Mortierellaceae phylogeny through synthesis of multi-gene phylogenetics and phylogenomics.</title>
        <authorList>
            <person name="Vandepol N."/>
            <person name="Liber J."/>
            <person name="Desiro A."/>
            <person name="Na H."/>
            <person name="Kennedy M."/>
            <person name="Barry K."/>
            <person name="Grigoriev I.V."/>
            <person name="Miller A.N."/>
            <person name="O'Donnell K."/>
            <person name="Stajich J.E."/>
            <person name="Bonito G."/>
        </authorList>
    </citation>
    <scope>NUCLEOTIDE SEQUENCE</scope>
    <source>
        <strain evidence="5">BC1065</strain>
    </source>
</reference>
<dbReference type="SMART" id="SM00368">
    <property type="entry name" value="LRR_RI"/>
    <property type="match status" value="7"/>
</dbReference>
<keyword evidence="3" id="KW-0677">Repeat</keyword>
<sequence length="668" mass="74161">MAKVQTITTPPTHATQHDEAIYLANLCRPALNDLVLKLSWFNHSQSFTAQEILDLPLTQTRIPDDLHDLPSRRSTRHGLAEAIAALLYPAHEGSMTAIIRYEEDRVRLRAWAALQRKRDHLEATRRNGHRIMGVDDDMRGANAPVWTSRIISQGPWNPETKPISLGGVRAIPMPVQVAEKEHLAPFLTHLSQNGTHLLGENDDSNSSKNNDDSEGMELNDGQGEPYYGVKGAEFRKGVIYEDGRMDLCKMVVGPDHIWQLMDSLRPNEFVRHFLLGNNIIGPSGARAIASFVRDLPNRMETWYLAGNCINGPSFKVLVDAMVHSPTITNIWMKRNPLGPEAASDVSRLITESPNLRTLDLDQTELGDQGITDLFNSLAEYTGPQGSQLPLRHLYLNGNGISTRGAVAIARFLASPHCGLTSLYLSTNPLGNKGAEALATGLPNSPSLTRLFLQSTGIGTQGAIALCTALTGHPGIRSLDLGQAYATEDLGQAYNYIEDDALLSMRTFLGVTRQLEYFHLGFCAITPPGLVALSGSVVESPSLMYFNATSILEDPTTSLQRKAEPATFTPSRGLPFAYHAPRPPRAEAEMQRAVQEHLQNNVWARYGMDMSYEKFLAEEKRWLVNDRDVRKIDSVYRNRDAGLARRRLMMLVKDWDEGDDTLERVMLHA</sequence>
<evidence type="ECO:0000313" key="5">
    <source>
        <dbReference type="EMBL" id="KAG0268625.1"/>
    </source>
</evidence>
<feature type="region of interest" description="Disordered" evidence="4">
    <location>
        <begin position="194"/>
        <end position="224"/>
    </location>
</feature>
<evidence type="ECO:0000256" key="1">
    <source>
        <dbReference type="ARBA" id="ARBA00022468"/>
    </source>
</evidence>
<gene>
    <name evidence="5" type="ORF">DFQ27_006263</name>
</gene>
<dbReference type="InterPro" id="IPR032675">
    <property type="entry name" value="LRR_dom_sf"/>
</dbReference>
<dbReference type="InterPro" id="IPR027038">
    <property type="entry name" value="RanGap"/>
</dbReference>
<dbReference type="PANTHER" id="PTHR24113:SF12">
    <property type="entry name" value="RAN GTPASE-ACTIVATING PROTEIN 1"/>
    <property type="match status" value="1"/>
</dbReference>
<dbReference type="InterPro" id="IPR001611">
    <property type="entry name" value="Leu-rich_rpt"/>
</dbReference>
<dbReference type="EMBL" id="JAAAJB010000046">
    <property type="protein sequence ID" value="KAG0268625.1"/>
    <property type="molecule type" value="Genomic_DNA"/>
</dbReference>
<name>A0A9P6QKV9_9FUNG</name>
<dbReference type="AlphaFoldDB" id="A0A9P6QKV9"/>
<comment type="caution">
    <text evidence="5">The sequence shown here is derived from an EMBL/GenBank/DDBJ whole genome shotgun (WGS) entry which is preliminary data.</text>
</comment>
<organism evidence="5 6">
    <name type="scientific">Actinomortierella ambigua</name>
    <dbReference type="NCBI Taxonomy" id="1343610"/>
    <lineage>
        <taxon>Eukaryota</taxon>
        <taxon>Fungi</taxon>
        <taxon>Fungi incertae sedis</taxon>
        <taxon>Mucoromycota</taxon>
        <taxon>Mortierellomycotina</taxon>
        <taxon>Mortierellomycetes</taxon>
        <taxon>Mortierellales</taxon>
        <taxon>Mortierellaceae</taxon>
        <taxon>Actinomortierella</taxon>
    </lineage>
</organism>
<dbReference type="GO" id="GO:0005829">
    <property type="term" value="C:cytosol"/>
    <property type="evidence" value="ECO:0007669"/>
    <property type="project" value="TreeGrafter"/>
</dbReference>